<evidence type="ECO:0000313" key="3">
    <source>
        <dbReference type="Proteomes" id="UP000093510"/>
    </source>
</evidence>
<feature type="transmembrane region" description="Helical" evidence="1">
    <location>
        <begin position="56"/>
        <end position="76"/>
    </location>
</feature>
<dbReference type="EMBL" id="LVEP01000062">
    <property type="protein sequence ID" value="OCB70430.1"/>
    <property type="molecule type" value="Genomic_DNA"/>
</dbReference>
<evidence type="ECO:0000256" key="1">
    <source>
        <dbReference type="SAM" id="Phobius"/>
    </source>
</evidence>
<feature type="transmembrane region" description="Helical" evidence="1">
    <location>
        <begin position="17"/>
        <end position="44"/>
    </location>
</feature>
<protein>
    <submittedName>
        <fullName evidence="2">Uncharacterized protein</fullName>
    </submittedName>
</protein>
<reference evidence="2 3" key="1">
    <citation type="submission" date="2016-03" db="EMBL/GenBank/DDBJ databases">
        <authorList>
            <person name="Ploux O."/>
        </authorList>
    </citation>
    <scope>NUCLEOTIDE SEQUENCE [LARGE SCALE GENOMIC DNA]</scope>
    <source>
        <strain evidence="2 3">LPB0076</strain>
    </source>
</reference>
<proteinExistence type="predicted"/>
<name>A0A1B9DL46_9FLAO</name>
<comment type="caution">
    <text evidence="2">The sequence shown here is derived from an EMBL/GenBank/DDBJ whole genome shotgun (WGS) entry which is preliminary data.</text>
</comment>
<dbReference type="Proteomes" id="UP000093510">
    <property type="component" value="Unassembled WGS sequence"/>
</dbReference>
<organism evidence="2 3">
    <name type="scientific">Flavobacterium crassostreae</name>
    <dbReference type="NCBI Taxonomy" id="1763534"/>
    <lineage>
        <taxon>Bacteria</taxon>
        <taxon>Pseudomonadati</taxon>
        <taxon>Bacteroidota</taxon>
        <taxon>Flavobacteriia</taxon>
        <taxon>Flavobacteriales</taxon>
        <taxon>Flavobacteriaceae</taxon>
        <taxon>Flavobacterium</taxon>
    </lineage>
</organism>
<keyword evidence="1" id="KW-1133">Transmembrane helix</keyword>
<evidence type="ECO:0000313" key="2">
    <source>
        <dbReference type="EMBL" id="OCB70430.1"/>
    </source>
</evidence>
<gene>
    <name evidence="2" type="ORF">LPBF_12000</name>
</gene>
<keyword evidence="3" id="KW-1185">Reference proteome</keyword>
<accession>A0A1B9DL46</accession>
<dbReference type="STRING" id="1763534.GCA_001831475_01438"/>
<keyword evidence="1" id="KW-0812">Transmembrane</keyword>
<keyword evidence="1" id="KW-0472">Membrane</keyword>
<sequence length="78" mass="9377">MFWIGSKEQFDVLKKTFFIFFVNRFLLCLFGMFITLFFVFILNKLFGVKKELKKELLINFTVLTIFSTLVILSLYFKP</sequence>
<dbReference type="AlphaFoldDB" id="A0A1B9DL46"/>